<reference evidence="2" key="1">
    <citation type="submission" date="2020-05" db="EMBL/GenBank/DDBJ databases">
        <authorList>
            <person name="Chiriac C."/>
            <person name="Salcher M."/>
            <person name="Ghai R."/>
            <person name="Kavagutti S V."/>
        </authorList>
    </citation>
    <scope>NUCLEOTIDE SEQUENCE</scope>
</reference>
<keyword evidence="1" id="KW-0812">Transmembrane</keyword>
<dbReference type="AlphaFoldDB" id="A0A6J6STR5"/>
<evidence type="ECO:0000256" key="1">
    <source>
        <dbReference type="SAM" id="Phobius"/>
    </source>
</evidence>
<gene>
    <name evidence="2" type="ORF">UFOPK2810_00164</name>
</gene>
<proteinExistence type="predicted"/>
<feature type="transmembrane region" description="Helical" evidence="1">
    <location>
        <begin position="108"/>
        <end position="130"/>
    </location>
</feature>
<name>A0A6J6STR5_9ZZZZ</name>
<sequence>MSQSAPGARPFGVTLVAALIFVAAIFNIIFGFWMIFAPYSITDLGGNELTNIPTFYLVMNGLLSVILGLMYFWLTKLTLIGSATAHMLISFLAVLNIVFALFRLPYGWLAIVINLAILLIINTAGAKAWFQRTA</sequence>
<dbReference type="EMBL" id="CAEZYZ010000016">
    <property type="protein sequence ID" value="CAB4738203.1"/>
    <property type="molecule type" value="Genomic_DNA"/>
</dbReference>
<feature type="transmembrane region" description="Helical" evidence="1">
    <location>
        <begin position="12"/>
        <end position="35"/>
    </location>
</feature>
<evidence type="ECO:0000313" key="2">
    <source>
        <dbReference type="EMBL" id="CAB4738203.1"/>
    </source>
</evidence>
<keyword evidence="1" id="KW-1133">Transmembrane helix</keyword>
<protein>
    <submittedName>
        <fullName evidence="2">Unannotated protein</fullName>
    </submittedName>
</protein>
<feature type="transmembrane region" description="Helical" evidence="1">
    <location>
        <begin position="85"/>
        <end position="102"/>
    </location>
</feature>
<accession>A0A6J6STR5</accession>
<keyword evidence="1" id="KW-0472">Membrane</keyword>
<organism evidence="2">
    <name type="scientific">freshwater metagenome</name>
    <dbReference type="NCBI Taxonomy" id="449393"/>
    <lineage>
        <taxon>unclassified sequences</taxon>
        <taxon>metagenomes</taxon>
        <taxon>ecological metagenomes</taxon>
    </lineage>
</organism>
<feature type="transmembrane region" description="Helical" evidence="1">
    <location>
        <begin position="55"/>
        <end position="73"/>
    </location>
</feature>